<feature type="region of interest" description="Disordered" evidence="13">
    <location>
        <begin position="173"/>
        <end position="194"/>
    </location>
</feature>
<dbReference type="Proteomes" id="UP000269221">
    <property type="component" value="Unassembled WGS sequence"/>
</dbReference>
<sequence length="278" mass="32306">MWEELHRRSHLIRHPRISTLRKDHTSVGNVGRASTREVPVDIIHQMLHTGERPYECPKCQKRFQTSSTLLQHQRIHTEERPFRCPDCRKGFKHNSTLITAHHSSQRTHGERPYECGECGMSFRQSSNLIRHQRIHTKERPHECEQCGKSFSQRSHLIRHQNIHAEERPYKCGECGKASTRGPSDRPPDDPHWGEAYTSVLSGGKRFQTSSVLLVHQRIHTEERPFRCPDCGKGFKRNSNSINHRRIHTGERPYEVSPVWEELLRQLSLDTNTNGGTGK</sequence>
<keyword evidence="10" id="KW-0804">Transcription</keyword>
<evidence type="ECO:0000256" key="3">
    <source>
        <dbReference type="ARBA" id="ARBA00006991"/>
    </source>
</evidence>
<keyword evidence="11" id="KW-0539">Nucleus</keyword>
<evidence type="ECO:0000256" key="12">
    <source>
        <dbReference type="PROSITE-ProRule" id="PRU00042"/>
    </source>
</evidence>
<dbReference type="SMART" id="SM00355">
    <property type="entry name" value="ZnF_C2H2"/>
    <property type="match status" value="6"/>
</dbReference>
<feature type="compositionally biased region" description="Basic and acidic residues" evidence="13">
    <location>
        <begin position="182"/>
        <end position="192"/>
    </location>
</feature>
<keyword evidence="9" id="KW-0238">DNA-binding</keyword>
<dbReference type="GO" id="GO:0000978">
    <property type="term" value="F:RNA polymerase II cis-regulatory region sequence-specific DNA binding"/>
    <property type="evidence" value="ECO:0007669"/>
    <property type="project" value="TreeGrafter"/>
</dbReference>
<organism evidence="15 16">
    <name type="scientific">Hirundo rustica rustica</name>
    <dbReference type="NCBI Taxonomy" id="333673"/>
    <lineage>
        <taxon>Eukaryota</taxon>
        <taxon>Metazoa</taxon>
        <taxon>Chordata</taxon>
        <taxon>Craniata</taxon>
        <taxon>Vertebrata</taxon>
        <taxon>Euteleostomi</taxon>
        <taxon>Archelosauria</taxon>
        <taxon>Archosauria</taxon>
        <taxon>Dinosauria</taxon>
        <taxon>Saurischia</taxon>
        <taxon>Theropoda</taxon>
        <taxon>Coelurosauria</taxon>
        <taxon>Aves</taxon>
        <taxon>Neognathae</taxon>
        <taxon>Neoaves</taxon>
        <taxon>Telluraves</taxon>
        <taxon>Australaves</taxon>
        <taxon>Passeriformes</taxon>
        <taxon>Sylvioidea</taxon>
        <taxon>Hirundinidae</taxon>
        <taxon>Hirundo</taxon>
    </lineage>
</organism>
<dbReference type="GO" id="GO:0008270">
    <property type="term" value="F:zinc ion binding"/>
    <property type="evidence" value="ECO:0007669"/>
    <property type="project" value="UniProtKB-KW"/>
</dbReference>
<evidence type="ECO:0000256" key="11">
    <source>
        <dbReference type="ARBA" id="ARBA00023242"/>
    </source>
</evidence>
<dbReference type="PROSITE" id="PS50157">
    <property type="entry name" value="ZINC_FINGER_C2H2_2"/>
    <property type="match status" value="6"/>
</dbReference>
<evidence type="ECO:0000256" key="1">
    <source>
        <dbReference type="ARBA" id="ARBA00003767"/>
    </source>
</evidence>
<dbReference type="AlphaFoldDB" id="A0A3M0IQ63"/>
<evidence type="ECO:0000256" key="7">
    <source>
        <dbReference type="ARBA" id="ARBA00022833"/>
    </source>
</evidence>
<dbReference type="GO" id="GO:0005654">
    <property type="term" value="C:nucleoplasm"/>
    <property type="evidence" value="ECO:0007669"/>
    <property type="project" value="TreeGrafter"/>
</dbReference>
<name>A0A3M0IQ63_HIRRU</name>
<feature type="domain" description="C2H2-type" evidence="14">
    <location>
        <begin position="82"/>
        <end position="112"/>
    </location>
</feature>
<comment type="subcellular location">
    <subcellularLocation>
        <location evidence="2">Nucleus</location>
    </subcellularLocation>
</comment>
<feature type="domain" description="C2H2-type" evidence="14">
    <location>
        <begin position="196"/>
        <end position="224"/>
    </location>
</feature>
<evidence type="ECO:0000256" key="10">
    <source>
        <dbReference type="ARBA" id="ARBA00023163"/>
    </source>
</evidence>
<keyword evidence="8" id="KW-0805">Transcription regulation</keyword>
<feature type="domain" description="C2H2-type" evidence="14">
    <location>
        <begin position="54"/>
        <end position="81"/>
    </location>
</feature>
<evidence type="ECO:0000259" key="14">
    <source>
        <dbReference type="PROSITE" id="PS50157"/>
    </source>
</evidence>
<feature type="domain" description="C2H2-type" evidence="14">
    <location>
        <begin position="141"/>
        <end position="168"/>
    </location>
</feature>
<keyword evidence="4" id="KW-0479">Metal-binding</keyword>
<keyword evidence="7" id="KW-0862">Zinc</keyword>
<dbReference type="GO" id="GO:0001817">
    <property type="term" value="P:regulation of cytokine production"/>
    <property type="evidence" value="ECO:0007669"/>
    <property type="project" value="TreeGrafter"/>
</dbReference>
<dbReference type="Pfam" id="PF00096">
    <property type="entry name" value="zf-C2H2"/>
    <property type="match status" value="4"/>
</dbReference>
<dbReference type="OrthoDB" id="1405595at2759"/>
<proteinExistence type="inferred from homology"/>
<dbReference type="FunFam" id="3.30.160.60:FF:000688">
    <property type="entry name" value="zinc finger protein 197 isoform X1"/>
    <property type="match status" value="1"/>
</dbReference>
<evidence type="ECO:0000256" key="13">
    <source>
        <dbReference type="SAM" id="MobiDB-lite"/>
    </source>
</evidence>
<feature type="domain" description="C2H2-type" evidence="14">
    <location>
        <begin position="225"/>
        <end position="252"/>
    </location>
</feature>
<evidence type="ECO:0000256" key="6">
    <source>
        <dbReference type="ARBA" id="ARBA00022771"/>
    </source>
</evidence>
<evidence type="ECO:0000256" key="9">
    <source>
        <dbReference type="ARBA" id="ARBA00023125"/>
    </source>
</evidence>
<comment type="similarity">
    <text evidence="3">Belongs to the krueppel C2H2-type zinc-finger protein family.</text>
</comment>
<dbReference type="FunFam" id="3.30.160.60:FF:000009">
    <property type="entry name" value="zinc finger protein 79 isoform X2"/>
    <property type="match status" value="1"/>
</dbReference>
<protein>
    <recommendedName>
        <fullName evidence="14">C2H2-type domain-containing protein</fullName>
    </recommendedName>
</protein>
<dbReference type="EMBL" id="QRBI01000243">
    <property type="protein sequence ID" value="RMB90815.1"/>
    <property type="molecule type" value="Genomic_DNA"/>
</dbReference>
<gene>
    <name evidence="15" type="ORF">DUI87_32739</name>
</gene>
<dbReference type="SUPFAM" id="SSF57667">
    <property type="entry name" value="beta-beta-alpha zinc fingers"/>
    <property type="match status" value="3"/>
</dbReference>
<dbReference type="PANTHER" id="PTHR24399:SF75">
    <property type="entry name" value="ZFP14 ZINC FINGER PROTEIN-RELATED"/>
    <property type="match status" value="1"/>
</dbReference>
<dbReference type="GO" id="GO:0002682">
    <property type="term" value="P:regulation of immune system process"/>
    <property type="evidence" value="ECO:0007669"/>
    <property type="project" value="TreeGrafter"/>
</dbReference>
<keyword evidence="6 12" id="KW-0863">Zinc-finger</keyword>
<evidence type="ECO:0000313" key="15">
    <source>
        <dbReference type="EMBL" id="RMB90815.1"/>
    </source>
</evidence>
<dbReference type="InterPro" id="IPR036236">
    <property type="entry name" value="Znf_C2H2_sf"/>
</dbReference>
<dbReference type="Gene3D" id="3.30.160.60">
    <property type="entry name" value="Classic Zinc Finger"/>
    <property type="match status" value="7"/>
</dbReference>
<evidence type="ECO:0000256" key="2">
    <source>
        <dbReference type="ARBA" id="ARBA00004123"/>
    </source>
</evidence>
<dbReference type="PROSITE" id="PS00028">
    <property type="entry name" value="ZINC_FINGER_C2H2_1"/>
    <property type="match status" value="4"/>
</dbReference>
<comment type="caution">
    <text evidence="15">The sequence shown here is derived from an EMBL/GenBank/DDBJ whole genome shotgun (WGS) entry which is preliminary data.</text>
</comment>
<evidence type="ECO:0000256" key="4">
    <source>
        <dbReference type="ARBA" id="ARBA00022723"/>
    </source>
</evidence>
<evidence type="ECO:0000256" key="8">
    <source>
        <dbReference type="ARBA" id="ARBA00023015"/>
    </source>
</evidence>
<accession>A0A3M0IQ63</accession>
<feature type="domain" description="C2H2-type" evidence="14">
    <location>
        <begin position="113"/>
        <end position="140"/>
    </location>
</feature>
<keyword evidence="5" id="KW-0677">Repeat</keyword>
<reference evidence="15 16" key="1">
    <citation type="submission" date="2018-07" db="EMBL/GenBank/DDBJ databases">
        <title>A high quality draft genome assembly of the barn swallow (H. rustica rustica).</title>
        <authorList>
            <person name="Formenti G."/>
            <person name="Chiara M."/>
            <person name="Poveda L."/>
            <person name="Francoijs K.-J."/>
            <person name="Bonisoli-Alquati A."/>
            <person name="Canova L."/>
            <person name="Gianfranceschi L."/>
            <person name="Horner D.S."/>
            <person name="Saino N."/>
        </authorList>
    </citation>
    <scope>NUCLEOTIDE SEQUENCE [LARGE SCALE GENOMIC DNA]</scope>
    <source>
        <strain evidence="15">Chelidonia</strain>
        <tissue evidence="15">Blood</tissue>
    </source>
</reference>
<dbReference type="PANTHER" id="PTHR24399">
    <property type="entry name" value="ZINC FINGER AND BTB DOMAIN-CONTAINING"/>
    <property type="match status" value="1"/>
</dbReference>
<evidence type="ECO:0000256" key="5">
    <source>
        <dbReference type="ARBA" id="ARBA00022737"/>
    </source>
</evidence>
<keyword evidence="16" id="KW-1185">Reference proteome</keyword>
<dbReference type="FunFam" id="3.30.160.60:FF:000135">
    <property type="entry name" value="Zinc finger protein 358"/>
    <property type="match status" value="1"/>
</dbReference>
<dbReference type="GO" id="GO:0001227">
    <property type="term" value="F:DNA-binding transcription repressor activity, RNA polymerase II-specific"/>
    <property type="evidence" value="ECO:0007669"/>
    <property type="project" value="TreeGrafter"/>
</dbReference>
<dbReference type="InterPro" id="IPR013087">
    <property type="entry name" value="Znf_C2H2_type"/>
</dbReference>
<dbReference type="FunFam" id="3.30.160.60:FF:002005">
    <property type="entry name" value="Zinc finger protein 200"/>
    <property type="match status" value="1"/>
</dbReference>
<dbReference type="FunFam" id="3.30.160.60:FF:002343">
    <property type="entry name" value="Zinc finger protein 33A"/>
    <property type="match status" value="1"/>
</dbReference>
<dbReference type="STRING" id="333673.A0A3M0IQ63"/>
<evidence type="ECO:0000313" key="16">
    <source>
        <dbReference type="Proteomes" id="UP000269221"/>
    </source>
</evidence>
<comment type="function">
    <text evidence="1">May be involved in transcriptional regulation.</text>
</comment>